<dbReference type="Gene3D" id="3.40.190.10">
    <property type="entry name" value="Periplasmic binding protein-like II"/>
    <property type="match status" value="3"/>
</dbReference>
<feature type="signal peptide" evidence="2">
    <location>
        <begin position="1"/>
        <end position="23"/>
    </location>
</feature>
<sequence length="589" mass="65161">METSFLLWAVTLAVVMCLPHSKAEQTTPETGSLGVRHNQSFEILGTGGSFPASLYREATSAYQLVYPMWNVMYKPMGSGRGKCRIKNHHEECAPSDTTPPLNIDFAGSDSLLTDSDYKRYPDLQMYPTVAGAVVPIYNLGPVNDTGTDGLMLTPLVLTRIFRGNITTWDDPQIVELQLQGKWASYRIPPGQPIEVVVRADKSGTTEIFKKSLSSFEPDFNEQIGPNSLPSWPGVQTIKKSGTPALCSYVSVQPYSIGYAVLGEALERLLPMVRLQRGGIVLTASARAVEYAVMDLGHQFNDPERLTGEIHNAKVNTAWPIVGYTYLVIRKETLRQGATCKNVQGTYAFWKWFLTEPIVRAMAQRLGFGVLPPTLRDLVLERMHSDLKCEGNQVNDGVMFQYVHGSGLNSLQPLMQKLSDAYRYLQPTLIVRYNSNDEKEEPLGGESFVVSTLLPPTDPQKAEPDVAVLPFMAVGISVLSMVKVVLDGPTLARILEGHITKWLDPEIVALNPDGLWDAYHKAPMMDRDQDIVLLQGPTARSPEFAAIMKQFGHEGQFTEKAIYGGSRYDNEKTLLMMVAESPRSAATPAK</sequence>
<comment type="similarity">
    <text evidence="1">Belongs to the PstS family.</text>
</comment>
<evidence type="ECO:0000256" key="2">
    <source>
        <dbReference type="SAM" id="SignalP"/>
    </source>
</evidence>
<name>A0A7S4LJC0_9EUGL</name>
<evidence type="ECO:0000256" key="1">
    <source>
        <dbReference type="ARBA" id="ARBA00008725"/>
    </source>
</evidence>
<dbReference type="CDD" id="cd13565">
    <property type="entry name" value="PBP2_PstS"/>
    <property type="match status" value="1"/>
</dbReference>
<evidence type="ECO:0000259" key="3">
    <source>
        <dbReference type="Pfam" id="PF12849"/>
    </source>
</evidence>
<feature type="chain" id="PRO_5031338338" description="PBP domain-containing protein" evidence="2">
    <location>
        <begin position="24"/>
        <end position="589"/>
    </location>
</feature>
<organism evidence="4">
    <name type="scientific">Eutreptiella gymnastica</name>
    <dbReference type="NCBI Taxonomy" id="73025"/>
    <lineage>
        <taxon>Eukaryota</taxon>
        <taxon>Discoba</taxon>
        <taxon>Euglenozoa</taxon>
        <taxon>Euglenida</taxon>
        <taxon>Spirocuta</taxon>
        <taxon>Euglenophyceae</taxon>
        <taxon>Eutreptiales</taxon>
        <taxon>Eutreptiaceae</taxon>
        <taxon>Eutreptiella</taxon>
    </lineage>
</organism>
<dbReference type="PANTHER" id="PTHR42996:SF1">
    <property type="entry name" value="PHOSPHATE-BINDING PROTEIN PSTS"/>
    <property type="match status" value="1"/>
</dbReference>
<dbReference type="InterPro" id="IPR024370">
    <property type="entry name" value="PBP_domain"/>
</dbReference>
<dbReference type="Pfam" id="PF12849">
    <property type="entry name" value="PBP_like_2"/>
    <property type="match status" value="1"/>
</dbReference>
<dbReference type="EMBL" id="HBJA01128402">
    <property type="protein sequence ID" value="CAE0832925.1"/>
    <property type="molecule type" value="Transcribed_RNA"/>
</dbReference>
<accession>A0A7S4LJC0</accession>
<proteinExistence type="inferred from homology"/>
<gene>
    <name evidence="4" type="ORF">EGYM00163_LOCUS44212</name>
</gene>
<dbReference type="AlphaFoldDB" id="A0A7S4LJC0"/>
<protein>
    <recommendedName>
        <fullName evidence="3">PBP domain-containing protein</fullName>
    </recommendedName>
</protein>
<reference evidence="4" key="1">
    <citation type="submission" date="2021-01" db="EMBL/GenBank/DDBJ databases">
        <authorList>
            <person name="Corre E."/>
            <person name="Pelletier E."/>
            <person name="Niang G."/>
            <person name="Scheremetjew M."/>
            <person name="Finn R."/>
            <person name="Kale V."/>
            <person name="Holt S."/>
            <person name="Cochrane G."/>
            <person name="Meng A."/>
            <person name="Brown T."/>
            <person name="Cohen L."/>
        </authorList>
    </citation>
    <scope>NUCLEOTIDE SEQUENCE</scope>
    <source>
        <strain evidence="4">CCMP1594</strain>
    </source>
</reference>
<dbReference type="InterPro" id="IPR050962">
    <property type="entry name" value="Phosphate-bind_PstS"/>
</dbReference>
<dbReference type="PANTHER" id="PTHR42996">
    <property type="entry name" value="PHOSPHATE-BINDING PROTEIN PSTS"/>
    <property type="match status" value="1"/>
</dbReference>
<evidence type="ECO:0000313" key="4">
    <source>
        <dbReference type="EMBL" id="CAE0832925.1"/>
    </source>
</evidence>
<keyword evidence="2" id="KW-0732">Signal</keyword>
<dbReference type="SUPFAM" id="SSF53850">
    <property type="entry name" value="Periplasmic binding protein-like II"/>
    <property type="match status" value="2"/>
</dbReference>
<feature type="domain" description="PBP" evidence="3">
    <location>
        <begin position="41"/>
        <end position="354"/>
    </location>
</feature>